<dbReference type="Proteomes" id="UP000649328">
    <property type="component" value="Unassembled WGS sequence"/>
</dbReference>
<proteinExistence type="predicted"/>
<accession>A0A8H7GUC5</accession>
<gene>
    <name evidence="2" type="ORF">HF325_002066</name>
</gene>
<keyword evidence="1" id="KW-0732">Signal</keyword>
<evidence type="ECO:0000256" key="1">
    <source>
        <dbReference type="SAM" id="SignalP"/>
    </source>
</evidence>
<dbReference type="EMBL" id="JACBPP010000003">
    <property type="protein sequence ID" value="KAF8002821.1"/>
    <property type="molecule type" value="Genomic_DNA"/>
</dbReference>
<dbReference type="AlphaFoldDB" id="A0A8H7GUC5"/>
<evidence type="ECO:0000313" key="2">
    <source>
        <dbReference type="EMBL" id="KAF8002821.1"/>
    </source>
</evidence>
<organism evidence="2 3">
    <name type="scientific">Metschnikowia pulcherrima</name>
    <dbReference type="NCBI Taxonomy" id="27326"/>
    <lineage>
        <taxon>Eukaryota</taxon>
        <taxon>Fungi</taxon>
        <taxon>Dikarya</taxon>
        <taxon>Ascomycota</taxon>
        <taxon>Saccharomycotina</taxon>
        <taxon>Pichiomycetes</taxon>
        <taxon>Metschnikowiaceae</taxon>
        <taxon>Metschnikowia</taxon>
    </lineage>
</organism>
<evidence type="ECO:0000313" key="3">
    <source>
        <dbReference type="Proteomes" id="UP000649328"/>
    </source>
</evidence>
<name>A0A8H7GUC5_9ASCO</name>
<reference evidence="2" key="1">
    <citation type="submission" date="2020-10" db="EMBL/GenBank/DDBJ databases">
        <title>The Whole-Genome Sequence of Metschnikowia persimmonesis, a Novel Endophytic Yeast Species Isolated from Medicinal Plant Diospyros kaki Thumb.</title>
        <authorList>
            <person name="Rahmat E."/>
            <person name="Kang Y."/>
        </authorList>
    </citation>
    <scope>NUCLEOTIDE SEQUENCE</scope>
    <source>
        <strain evidence="2">KIOM G15050</strain>
    </source>
</reference>
<comment type="caution">
    <text evidence="2">The sequence shown here is derived from an EMBL/GenBank/DDBJ whole genome shotgun (WGS) entry which is preliminary data.</text>
</comment>
<feature type="signal peptide" evidence="1">
    <location>
        <begin position="1"/>
        <end position="16"/>
    </location>
</feature>
<feature type="chain" id="PRO_5034053946" evidence="1">
    <location>
        <begin position="17"/>
        <end position="139"/>
    </location>
</feature>
<sequence length="139" mass="15805">MKLLMIWIVLCTAVASEDTALGMFVISRIGGEDTRRVLYLQNDHLVVRERRPIFDLDKNGTITLFNTHKFLSICADGRLSTYYKPHAGFSLTALESWDHRKVLSFHGKSEFFLCADNSIDFEDDCKGARSVSIVWESLA</sequence>
<protein>
    <submittedName>
        <fullName evidence="2">Uncharacterized protein</fullName>
    </submittedName>
</protein>
<keyword evidence="3" id="KW-1185">Reference proteome</keyword>